<evidence type="ECO:0000313" key="33">
    <source>
        <dbReference type="Proteomes" id="UP000034657"/>
    </source>
</evidence>
<feature type="domain" description="Glycosyltransferase subfamily 4-like N-terminal" evidence="3">
    <location>
        <begin position="17"/>
        <end position="178"/>
    </location>
</feature>
<dbReference type="EMBL" id="JJPV01000005">
    <property type="protein sequence ID" value="KKH03891.1"/>
    <property type="molecule type" value="Genomic_DNA"/>
</dbReference>
<dbReference type="PANTHER" id="PTHR45871">
    <property type="entry name" value="N-ACETYLGLUCOSAMINYL-PHOSPHATIDYLINOSITOL BIOSYNTHETIC PROTEIN"/>
    <property type="match status" value="1"/>
</dbReference>
<dbReference type="EMBL" id="JJPU01000171">
    <property type="protein sequence ID" value="KKG93055.1"/>
    <property type="molecule type" value="Genomic_DNA"/>
</dbReference>
<evidence type="ECO:0000313" key="31">
    <source>
        <dbReference type="Proteomes" id="UP000034566"/>
    </source>
</evidence>
<dbReference type="EMBL" id="JJPM01000039">
    <property type="protein sequence ID" value="KKG79675.1"/>
    <property type="molecule type" value="Genomic_DNA"/>
</dbReference>
<dbReference type="Proteomes" id="UP000034399">
    <property type="component" value="Unassembled WGS sequence"/>
</dbReference>
<evidence type="ECO:0000313" key="34">
    <source>
        <dbReference type="Proteomes" id="UP000034817"/>
    </source>
</evidence>
<dbReference type="AlphaFoldDB" id="A0A0F8G554"/>
<evidence type="ECO:0000313" key="7">
    <source>
        <dbReference type="EMBL" id="KKG55987.1"/>
    </source>
</evidence>
<sequence length="398" mass="44921">MERYKIALISDWYFPKIGGIEYCMHSLAKTLIQEGHEVHIITRGYPGIPQYSMRDRIKIIRVGSDPFPGQKRFMMPGAYKELYNLLRSENYDMIHSHGLDSPLSMAALLMSRKIGLPSVVTNHSLVGHTALSPALYLAGKLLIRNADAVIAVSSAVEKDSKLMTKKPVYRIFNGIECEENSCKATLPINREEKIVIASVARMTRKKGVHHLVKLAPALLKKHQNLMFVMIGNGPLTKKLEKRVKKCGLSDNFYFTGEIPRNKVLDYLEQADIFAHPSGDEGFGISILEAILKKVPVVAMNHSGVSDIIEHGVDGFLAEDLTEFSSCLETLIENPELRTEFARKAAEGLPKYDWDRIYEQTCRVYTGIINGKHQNRSLEQESLSESDYKKLLKKTDQRE</sequence>
<evidence type="ECO:0000313" key="16">
    <source>
        <dbReference type="EMBL" id="KKH03891.1"/>
    </source>
</evidence>
<evidence type="ECO:0000313" key="24">
    <source>
        <dbReference type="Proteomes" id="UP000034227"/>
    </source>
</evidence>
<gene>
    <name evidence="5" type="ORF">DU30_09625</name>
    <name evidence="7" type="ORF">DU33_01805</name>
    <name evidence="11" type="ORF">DU43_12990</name>
    <name evidence="8" type="ORF">DU45_10155</name>
    <name evidence="4" type="ORF">DU47_15735</name>
    <name evidence="6" type="ORF">DU52_09850</name>
    <name evidence="12" type="ORF">DU55_15130</name>
    <name evidence="15" type="ORF">DU56_17950</name>
    <name evidence="17" type="ORF">DU58_07065</name>
    <name evidence="9" type="ORF">DU64_13900</name>
    <name evidence="13" type="ORF">DU66_13465</name>
    <name evidence="10" type="ORF">DU67_16505</name>
    <name evidence="16" type="ORF">DU68_03505</name>
    <name evidence="14" type="ORF">DU69_05815</name>
    <name evidence="19" type="ORF">DU80_17735</name>
    <name evidence="18" type="ORF">DU87_02970</name>
</gene>
<evidence type="ECO:0000313" key="28">
    <source>
        <dbReference type="Proteomes" id="UP000034399"/>
    </source>
</evidence>
<dbReference type="EMBL" id="JJPW01000060">
    <property type="protein sequence ID" value="KKH00225.1"/>
    <property type="molecule type" value="Genomic_DNA"/>
</dbReference>
<protein>
    <submittedName>
        <fullName evidence="8">N-acetylglucosaminyl-phosphatidylinositol biosynthetic protein</fullName>
    </submittedName>
</protein>
<evidence type="ECO:0000313" key="15">
    <source>
        <dbReference type="EMBL" id="KKH00225.1"/>
    </source>
</evidence>
<dbReference type="PANTHER" id="PTHR45871:SF1">
    <property type="entry name" value="PHOSPHATIDYLINOSITOL N-ACETYLGLUCOSAMINYLTRANSFERASE SUBUNIT A"/>
    <property type="match status" value="1"/>
</dbReference>
<dbReference type="Pfam" id="PF13439">
    <property type="entry name" value="Glyco_transf_4"/>
    <property type="match status" value="1"/>
</dbReference>
<dbReference type="EMBL" id="JJPA01000067">
    <property type="protein sequence ID" value="KKG35659.1"/>
    <property type="molecule type" value="Genomic_DNA"/>
</dbReference>
<dbReference type="Proteomes" id="UP000034227">
    <property type="component" value="Unassembled WGS sequence"/>
</dbReference>
<evidence type="ECO:0000313" key="25">
    <source>
        <dbReference type="Proteomes" id="UP000034253"/>
    </source>
</evidence>
<evidence type="ECO:0000313" key="5">
    <source>
        <dbReference type="EMBL" id="KKG34037.1"/>
    </source>
</evidence>
<dbReference type="Proteomes" id="UP000034817">
    <property type="component" value="Unassembled WGS sequence"/>
</dbReference>
<dbReference type="Proteomes" id="UP000034152">
    <property type="component" value="Unassembled WGS sequence"/>
</dbReference>
<evidence type="ECO:0000313" key="26">
    <source>
        <dbReference type="Proteomes" id="UP000034279"/>
    </source>
</evidence>
<evidence type="ECO:0000313" key="32">
    <source>
        <dbReference type="Proteomes" id="UP000034578"/>
    </source>
</evidence>
<dbReference type="EMBL" id="JJQD01000116">
    <property type="protein sequence ID" value="KKH27466.1"/>
    <property type="molecule type" value="Genomic_DNA"/>
</dbReference>
<dbReference type="Pfam" id="PF00534">
    <property type="entry name" value="Glycos_transf_1"/>
    <property type="match status" value="1"/>
</dbReference>
<dbReference type="Proteomes" id="UP000034279">
    <property type="component" value="Unassembled WGS sequence"/>
</dbReference>
<evidence type="ECO:0000313" key="23">
    <source>
        <dbReference type="Proteomes" id="UP000034188"/>
    </source>
</evidence>
<evidence type="ECO:0000313" key="22">
    <source>
        <dbReference type="Proteomes" id="UP000034152"/>
    </source>
</evidence>
<feature type="region of interest" description="Disordered" evidence="1">
    <location>
        <begin position="379"/>
        <end position="398"/>
    </location>
</feature>
<dbReference type="Proteomes" id="UP000034188">
    <property type="component" value="Unassembled WGS sequence"/>
</dbReference>
<dbReference type="EMBL" id="JJPK01000101">
    <property type="protein sequence ID" value="KKG59581.1"/>
    <property type="molecule type" value="Genomic_DNA"/>
</dbReference>
<evidence type="ECO:0000313" key="17">
    <source>
        <dbReference type="EMBL" id="KKH27466.1"/>
    </source>
</evidence>
<dbReference type="EMBL" id="JJOS01000035">
    <property type="protein sequence ID" value="KKG04417.1"/>
    <property type="molecule type" value="Genomic_DNA"/>
</dbReference>
<dbReference type="Proteomes" id="UP000034657">
    <property type="component" value="Unassembled WGS sequence"/>
</dbReference>
<dbReference type="InterPro" id="IPR028098">
    <property type="entry name" value="Glyco_trans_4-like_N"/>
</dbReference>
<dbReference type="Gene3D" id="3.40.50.2000">
    <property type="entry name" value="Glycogen Phosphorylase B"/>
    <property type="match status" value="2"/>
</dbReference>
<evidence type="ECO:0000313" key="9">
    <source>
        <dbReference type="EMBL" id="KKG60721.1"/>
    </source>
</evidence>
<feature type="compositionally biased region" description="Basic and acidic residues" evidence="1">
    <location>
        <begin position="385"/>
        <end position="398"/>
    </location>
</feature>
<evidence type="ECO:0000313" key="8">
    <source>
        <dbReference type="EMBL" id="KKG59581.1"/>
    </source>
</evidence>
<dbReference type="Proteomes" id="UP000034468">
    <property type="component" value="Unassembled WGS sequence"/>
</dbReference>
<evidence type="ECO:0000313" key="27">
    <source>
        <dbReference type="Proteomes" id="UP000034298"/>
    </source>
</evidence>
<dbReference type="Proteomes" id="UP000034298">
    <property type="component" value="Unassembled WGS sequence"/>
</dbReference>
<dbReference type="PATRIC" id="fig|2209.42.peg.395"/>
<dbReference type="CDD" id="cd03801">
    <property type="entry name" value="GT4_PimA-like"/>
    <property type="match status" value="1"/>
</dbReference>
<evidence type="ECO:0000313" key="6">
    <source>
        <dbReference type="EMBL" id="KKG35659.1"/>
    </source>
</evidence>
<evidence type="ECO:0000259" key="2">
    <source>
        <dbReference type="Pfam" id="PF00534"/>
    </source>
</evidence>
<evidence type="ECO:0000259" key="3">
    <source>
        <dbReference type="Pfam" id="PF13439"/>
    </source>
</evidence>
<name>A0A0F8G554_METMZ</name>
<proteinExistence type="predicted"/>
<dbReference type="EMBL" id="JJPT01000038">
    <property type="protein sequence ID" value="KKG93634.1"/>
    <property type="molecule type" value="Genomic_DNA"/>
</dbReference>
<dbReference type="EMBL" id="JJPI01000045">
    <property type="protein sequence ID" value="KKG55987.1"/>
    <property type="molecule type" value="Genomic_DNA"/>
</dbReference>
<evidence type="ECO:0000313" key="18">
    <source>
        <dbReference type="EMBL" id="KKH65345.1"/>
    </source>
</evidence>
<dbReference type="EMBL" id="JJQU01000034">
    <property type="protein sequence ID" value="KKH89834.1"/>
    <property type="molecule type" value="Genomic_DNA"/>
</dbReference>
<dbReference type="EMBL" id="JJPP01000065">
    <property type="protein sequence ID" value="KKG80407.1"/>
    <property type="molecule type" value="Genomic_DNA"/>
</dbReference>
<organism evidence="8 31">
    <name type="scientific">Methanosarcina mazei</name>
    <name type="common">Methanosarcina frisia</name>
    <dbReference type="NCBI Taxonomy" id="2209"/>
    <lineage>
        <taxon>Archaea</taxon>
        <taxon>Methanobacteriati</taxon>
        <taxon>Methanobacteriota</taxon>
        <taxon>Stenosarchaea group</taxon>
        <taxon>Methanomicrobia</taxon>
        <taxon>Methanosarcinales</taxon>
        <taxon>Methanosarcinaceae</taxon>
        <taxon>Methanosarcina</taxon>
    </lineage>
</organism>
<keyword evidence="32" id="KW-1185">Reference proteome</keyword>
<dbReference type="EMBL" id="JJPJ01000097">
    <property type="protein sequence ID" value="KKG60721.1"/>
    <property type="molecule type" value="Genomic_DNA"/>
</dbReference>
<dbReference type="Proteomes" id="UP000034424">
    <property type="component" value="Unassembled WGS sequence"/>
</dbReference>
<dbReference type="SUPFAM" id="SSF53756">
    <property type="entry name" value="UDP-Glycosyltransferase/glycogen phosphorylase"/>
    <property type="match status" value="1"/>
</dbReference>
<evidence type="ECO:0000256" key="1">
    <source>
        <dbReference type="SAM" id="MobiDB-lite"/>
    </source>
</evidence>
<evidence type="ECO:0000313" key="19">
    <source>
        <dbReference type="EMBL" id="KKH89834.1"/>
    </source>
</evidence>
<dbReference type="Proteomes" id="UP000034253">
    <property type="component" value="Unassembled WGS sequence"/>
</dbReference>
<evidence type="ECO:0000313" key="29">
    <source>
        <dbReference type="Proteomes" id="UP000034424"/>
    </source>
</evidence>
<accession>A0A0F8G554</accession>
<evidence type="ECO:0000313" key="12">
    <source>
        <dbReference type="EMBL" id="KKG80407.1"/>
    </source>
</evidence>
<evidence type="ECO:0000313" key="13">
    <source>
        <dbReference type="EMBL" id="KKG93055.1"/>
    </source>
</evidence>
<dbReference type="EMBL" id="JJPC01000089">
    <property type="protein sequence ID" value="KKG34037.1"/>
    <property type="molecule type" value="Genomic_DNA"/>
</dbReference>
<dbReference type="Proteomes" id="UP000034578">
    <property type="component" value="Unassembled WGS sequence"/>
</dbReference>
<comment type="caution">
    <text evidence="8">The sequence shown here is derived from an EMBL/GenBank/DDBJ whole genome shotgun (WGS) entry which is preliminary data.</text>
</comment>
<dbReference type="Proteomes" id="UP000033835">
    <property type="component" value="Unassembled WGS sequence"/>
</dbReference>
<evidence type="ECO:0000313" key="11">
    <source>
        <dbReference type="EMBL" id="KKG79675.1"/>
    </source>
</evidence>
<evidence type="ECO:0000313" key="14">
    <source>
        <dbReference type="EMBL" id="KKG93634.1"/>
    </source>
</evidence>
<dbReference type="EMBL" id="JJQQ01000124">
    <property type="protein sequence ID" value="KKH65345.1"/>
    <property type="molecule type" value="Genomic_DNA"/>
</dbReference>
<reference evidence="20 21" key="1">
    <citation type="journal article" date="2015" name="ISME J.">
        <title>Genomic and phenotypic differentiation among Methanosarcina mazei populations from Columbia River sediment.</title>
        <authorList>
            <person name="Youngblut N.D."/>
            <person name="Wirth J.S."/>
            <person name="Henriksen J.R."/>
            <person name="Smith M."/>
            <person name="Simon H."/>
            <person name="Metcalf W.W."/>
            <person name="Whitaker R.J."/>
        </authorList>
    </citation>
    <scope>NUCLEOTIDE SEQUENCE [LARGE SCALE GENOMIC DNA]</scope>
    <source>
        <strain evidence="17 24">1.F.A.2.8</strain>
        <strain evidence="18 21">1.H.M.0.1</strain>
        <strain evidence="19 22">1.H.M.2.1</strain>
        <strain evidence="4 32">2.F.A.2.4</strain>
        <strain evidence="6 28">3.F.A.1A.1</strain>
        <strain evidence="5 27">3.F.A.1B.1</strain>
        <strain evidence="7 23">3.F.T.1A.1</strain>
        <strain evidence="9 26">3.F.T.1A.2</strain>
        <strain evidence="8 31">3.F.T.1A.4</strain>
        <strain evidence="10 29">3.F.T.2.1</strain>
        <strain evidence="11">3.H.A.1A.1</strain>
        <strain evidence="12 34">3.H.A.2.4</strain>
        <strain evidence="14 33">3.H.M.1A.1</strain>
        <strain evidence="13 30">3.H.M.1B.1</strain>
        <strain evidence="16 20">3.H.M.1B.2</strain>
        <strain evidence="15 25">3.H.M.1B.5</strain>
    </source>
</reference>
<evidence type="ECO:0000313" key="21">
    <source>
        <dbReference type="Proteomes" id="UP000033933"/>
    </source>
</evidence>
<evidence type="ECO:0000313" key="30">
    <source>
        <dbReference type="Proteomes" id="UP000034468"/>
    </source>
</evidence>
<dbReference type="InterPro" id="IPR001296">
    <property type="entry name" value="Glyco_trans_1"/>
</dbReference>
<feature type="domain" description="Glycosyl transferase family 1" evidence="2">
    <location>
        <begin position="190"/>
        <end position="345"/>
    </location>
</feature>
<evidence type="ECO:0000313" key="20">
    <source>
        <dbReference type="Proteomes" id="UP000033835"/>
    </source>
</evidence>
<evidence type="ECO:0000313" key="10">
    <source>
        <dbReference type="EMBL" id="KKG68145.1"/>
    </source>
</evidence>
<dbReference type="Proteomes" id="UP000033933">
    <property type="component" value="Unassembled WGS sequence"/>
</dbReference>
<evidence type="ECO:0000313" key="4">
    <source>
        <dbReference type="EMBL" id="KKG04417.1"/>
    </source>
</evidence>
<dbReference type="EMBL" id="JJPL01000013">
    <property type="protein sequence ID" value="KKG68145.1"/>
    <property type="molecule type" value="Genomic_DNA"/>
</dbReference>
<dbReference type="GO" id="GO:0016757">
    <property type="term" value="F:glycosyltransferase activity"/>
    <property type="evidence" value="ECO:0007669"/>
    <property type="project" value="InterPro"/>
</dbReference>
<dbReference type="Proteomes" id="UP000034566">
    <property type="component" value="Unassembled WGS sequence"/>
</dbReference>